<evidence type="ECO:0000313" key="1">
    <source>
        <dbReference type="EMBL" id="JAD64859.1"/>
    </source>
</evidence>
<dbReference type="AlphaFoldDB" id="A0A0A9BLJ6"/>
<name>A0A0A9BLJ6_ARUDO</name>
<reference evidence="1" key="1">
    <citation type="submission" date="2014-09" db="EMBL/GenBank/DDBJ databases">
        <authorList>
            <person name="Magalhaes I.L.F."/>
            <person name="Oliveira U."/>
            <person name="Santos F.R."/>
            <person name="Vidigal T.H.D.A."/>
            <person name="Brescovit A.D."/>
            <person name="Santos A.J."/>
        </authorList>
    </citation>
    <scope>NUCLEOTIDE SEQUENCE</scope>
    <source>
        <tissue evidence="1">Shoot tissue taken approximately 20 cm above the soil surface</tissue>
    </source>
</reference>
<accession>A0A0A9BLJ6</accession>
<reference evidence="1" key="2">
    <citation type="journal article" date="2015" name="Data Brief">
        <title>Shoot transcriptome of the giant reed, Arundo donax.</title>
        <authorList>
            <person name="Barrero R.A."/>
            <person name="Guerrero F.D."/>
            <person name="Moolhuijzen P."/>
            <person name="Goolsby J.A."/>
            <person name="Tidwell J."/>
            <person name="Bellgard S.E."/>
            <person name="Bellgard M.I."/>
        </authorList>
    </citation>
    <scope>NUCLEOTIDE SEQUENCE</scope>
    <source>
        <tissue evidence="1">Shoot tissue taken approximately 20 cm above the soil surface</tissue>
    </source>
</reference>
<proteinExistence type="predicted"/>
<protein>
    <submittedName>
        <fullName evidence="1">Uncharacterized protein</fullName>
    </submittedName>
</protein>
<sequence length="41" mass="4709">MEQLLSFIPYSWTFLMVASHVHPSNPTLIASHNSIETKFHP</sequence>
<organism evidence="1">
    <name type="scientific">Arundo donax</name>
    <name type="common">Giant reed</name>
    <name type="synonym">Donax arundinaceus</name>
    <dbReference type="NCBI Taxonomy" id="35708"/>
    <lineage>
        <taxon>Eukaryota</taxon>
        <taxon>Viridiplantae</taxon>
        <taxon>Streptophyta</taxon>
        <taxon>Embryophyta</taxon>
        <taxon>Tracheophyta</taxon>
        <taxon>Spermatophyta</taxon>
        <taxon>Magnoliopsida</taxon>
        <taxon>Liliopsida</taxon>
        <taxon>Poales</taxon>
        <taxon>Poaceae</taxon>
        <taxon>PACMAD clade</taxon>
        <taxon>Arundinoideae</taxon>
        <taxon>Arundineae</taxon>
        <taxon>Arundo</taxon>
    </lineage>
</organism>
<dbReference type="EMBL" id="GBRH01233036">
    <property type="protein sequence ID" value="JAD64859.1"/>
    <property type="molecule type" value="Transcribed_RNA"/>
</dbReference>